<sequence length="208" mass="24062">MYWLAMLTMLIDHVGLVFFPADPAWRIAGRLAFPIYAYALYMGYDRTRDMRSYMLRLLGLALISQLPYMLAFDVYRPNVIWTLLASLLALAAASRLKHWAAITCLYVVTALVMELSLMDYGAYGLLLVLIYRYTRTYRMVGAHFALNVVYDLVHHANIQHFSLLSSILIACFASEKSGFYSRVPRWLWRSFYPVHLAVIAVIRIWPSF</sequence>
<keyword evidence="1" id="KW-0812">Transmembrane</keyword>
<dbReference type="EMBL" id="JAUSWA010000015">
    <property type="protein sequence ID" value="MDQ0494644.1"/>
    <property type="molecule type" value="Genomic_DNA"/>
</dbReference>
<dbReference type="RefSeq" id="WP_152381284.1">
    <property type="nucleotide sequence ID" value="NZ_CP045298.1"/>
</dbReference>
<reference evidence="2 3" key="1">
    <citation type="submission" date="2023-07" db="EMBL/GenBank/DDBJ databases">
        <title>Genomic Encyclopedia of Type Strains, Phase IV (KMG-IV): sequencing the most valuable type-strain genomes for metagenomic binning, comparative biology and taxonomic classification.</title>
        <authorList>
            <person name="Goeker M."/>
        </authorList>
    </citation>
    <scope>NUCLEOTIDE SEQUENCE [LARGE SCALE GENOMIC DNA]</scope>
    <source>
        <strain evidence="2 3">DSM 14914</strain>
    </source>
</reference>
<name>A0ABU0KYX9_9BACL</name>
<dbReference type="InterPro" id="IPR008875">
    <property type="entry name" value="TraX"/>
</dbReference>
<evidence type="ECO:0000313" key="3">
    <source>
        <dbReference type="Proteomes" id="UP001242811"/>
    </source>
</evidence>
<accession>A0ABU0KYX9</accession>
<keyword evidence="1" id="KW-1133">Transmembrane helix</keyword>
<evidence type="ECO:0000256" key="1">
    <source>
        <dbReference type="SAM" id="Phobius"/>
    </source>
</evidence>
<keyword evidence="1" id="KW-0472">Membrane</keyword>
<comment type="caution">
    <text evidence="2">The sequence shown here is derived from an EMBL/GenBank/DDBJ whole genome shotgun (WGS) entry which is preliminary data.</text>
</comment>
<feature type="transmembrane region" description="Helical" evidence="1">
    <location>
        <begin position="24"/>
        <end position="41"/>
    </location>
</feature>
<feature type="transmembrane region" description="Helical" evidence="1">
    <location>
        <begin position="186"/>
        <end position="205"/>
    </location>
</feature>
<gene>
    <name evidence="2" type="ORF">QOZ95_002810</name>
</gene>
<evidence type="ECO:0008006" key="4">
    <source>
        <dbReference type="Google" id="ProtNLM"/>
    </source>
</evidence>
<evidence type="ECO:0000313" key="2">
    <source>
        <dbReference type="EMBL" id="MDQ0494644.1"/>
    </source>
</evidence>
<keyword evidence="3" id="KW-1185">Reference proteome</keyword>
<dbReference type="Pfam" id="PF05857">
    <property type="entry name" value="TraX"/>
    <property type="match status" value="1"/>
</dbReference>
<proteinExistence type="predicted"/>
<feature type="transmembrane region" description="Helical" evidence="1">
    <location>
        <begin position="103"/>
        <end position="132"/>
    </location>
</feature>
<protein>
    <recommendedName>
        <fullName evidence="4">Conjugal transfer protein TraX</fullName>
    </recommendedName>
</protein>
<feature type="transmembrane region" description="Helical" evidence="1">
    <location>
        <begin position="78"/>
        <end position="96"/>
    </location>
</feature>
<dbReference type="Proteomes" id="UP001242811">
    <property type="component" value="Unassembled WGS sequence"/>
</dbReference>
<organism evidence="2 3">
    <name type="scientific">Paenibacillus brasilensis</name>
    <dbReference type="NCBI Taxonomy" id="128574"/>
    <lineage>
        <taxon>Bacteria</taxon>
        <taxon>Bacillati</taxon>
        <taxon>Bacillota</taxon>
        <taxon>Bacilli</taxon>
        <taxon>Bacillales</taxon>
        <taxon>Paenibacillaceae</taxon>
        <taxon>Paenibacillus</taxon>
    </lineage>
</organism>